<dbReference type="PANTHER" id="PTHR30061:SF50">
    <property type="entry name" value="MALTOSE_MALTODEXTRIN-BINDING PERIPLASMIC PROTEIN"/>
    <property type="match status" value="1"/>
</dbReference>
<gene>
    <name evidence="5" type="ORF">J5V48_05250</name>
</gene>
<dbReference type="SUPFAM" id="SSF53850">
    <property type="entry name" value="Periplasmic binding protein-like II"/>
    <property type="match status" value="1"/>
</dbReference>
<dbReference type="Pfam" id="PF13416">
    <property type="entry name" value="SBP_bac_8"/>
    <property type="match status" value="1"/>
</dbReference>
<keyword evidence="6" id="KW-1185">Reference proteome</keyword>
<accession>A0ABS7DG69</accession>
<feature type="chain" id="PRO_5046937948" evidence="4">
    <location>
        <begin position="24"/>
        <end position="400"/>
    </location>
</feature>
<sequence length="400" mass="44297">MNLLSKLLLVSGVVLFAGTSVNAKELVVWEDLNKDNGIAKAVEDFQKEYNCTVRVTNSDYVSHVNEYEKMLNSGTKNLPDILMLPADRLGASAQKGLIQPLRFMSSDSSLYLDKSIDAFTYNGQIYACPRSVETMVVFYNQDLLKYPLETMEDYYNFSAAKKMEGKWGVIGKWDFMYFIYGFIRGNGGYVFGKDGAGNYNPHDIGLNNAGAIKGLEYLNKFVQNVVPVSVLGPDGFGHINSLFTSGKAAAVITGPWEFNGYAKSGINYGVAPLPKLPNGNYMCPFLGFRGYVVSKSCKDRDLAEKFLRFINQEKYALNRYEQIQELPPLKSVFKNPLIENDDFANAIAVQAQNAEPMPSIPEMGNVWGPMDKAIGKVLSKKATAKDALDEAVAEIKASIE</sequence>
<evidence type="ECO:0000256" key="2">
    <source>
        <dbReference type="ARBA" id="ARBA00022448"/>
    </source>
</evidence>
<evidence type="ECO:0000313" key="5">
    <source>
        <dbReference type="EMBL" id="MBW7570298.1"/>
    </source>
</evidence>
<name>A0ABS7DG69_9GAMM</name>
<evidence type="ECO:0000313" key="6">
    <source>
        <dbReference type="Proteomes" id="UP000731465"/>
    </source>
</evidence>
<dbReference type="EMBL" id="JAGFNY010000014">
    <property type="protein sequence ID" value="MBW7570298.1"/>
    <property type="molecule type" value="Genomic_DNA"/>
</dbReference>
<comment type="caution">
    <text evidence="5">The sequence shown here is derived from an EMBL/GenBank/DDBJ whole genome shotgun (WGS) entry which is preliminary data.</text>
</comment>
<feature type="signal peptide" evidence="4">
    <location>
        <begin position="1"/>
        <end position="23"/>
    </location>
</feature>
<dbReference type="Gene3D" id="3.40.190.10">
    <property type="entry name" value="Periplasmic binding protein-like II"/>
    <property type="match status" value="2"/>
</dbReference>
<dbReference type="InterPro" id="IPR006059">
    <property type="entry name" value="SBP"/>
</dbReference>
<reference evidence="5 6" key="1">
    <citation type="submission" date="2021-03" db="EMBL/GenBank/DDBJ databases">
        <title>Succinivibrio sp. nov. isolated from feces of cow.</title>
        <authorList>
            <person name="Choi J.-Y."/>
        </authorList>
    </citation>
    <scope>NUCLEOTIDE SEQUENCE [LARGE SCALE GENOMIC DNA]</scope>
    <source>
        <strain evidence="5 6">AGMB01872</strain>
    </source>
</reference>
<keyword evidence="3 4" id="KW-0732">Signal</keyword>
<comment type="similarity">
    <text evidence="1">Belongs to the bacterial solute-binding protein 1 family.</text>
</comment>
<evidence type="ECO:0000256" key="4">
    <source>
        <dbReference type="SAM" id="SignalP"/>
    </source>
</evidence>
<dbReference type="RefSeq" id="WP_219937521.1">
    <property type="nucleotide sequence ID" value="NZ_JAGFNY010000014.1"/>
</dbReference>
<protein>
    <submittedName>
        <fullName evidence="5">Extracellular solute-binding protein</fullName>
    </submittedName>
</protein>
<evidence type="ECO:0000256" key="3">
    <source>
        <dbReference type="ARBA" id="ARBA00022729"/>
    </source>
</evidence>
<dbReference type="PANTHER" id="PTHR30061">
    <property type="entry name" value="MALTOSE-BINDING PERIPLASMIC PROTEIN"/>
    <property type="match status" value="1"/>
</dbReference>
<evidence type="ECO:0000256" key="1">
    <source>
        <dbReference type="ARBA" id="ARBA00008520"/>
    </source>
</evidence>
<dbReference type="Proteomes" id="UP000731465">
    <property type="component" value="Unassembled WGS sequence"/>
</dbReference>
<keyword evidence="2" id="KW-0813">Transport</keyword>
<organism evidence="5 6">
    <name type="scientific">Succinivibrio faecicola</name>
    <dbReference type="NCBI Taxonomy" id="2820300"/>
    <lineage>
        <taxon>Bacteria</taxon>
        <taxon>Pseudomonadati</taxon>
        <taxon>Pseudomonadota</taxon>
        <taxon>Gammaproteobacteria</taxon>
        <taxon>Aeromonadales</taxon>
        <taxon>Succinivibrionaceae</taxon>
        <taxon>Succinivibrio</taxon>
    </lineage>
</organism>
<proteinExistence type="inferred from homology"/>